<dbReference type="GO" id="GO:0000287">
    <property type="term" value="F:magnesium ion binding"/>
    <property type="evidence" value="ECO:0007669"/>
    <property type="project" value="TreeGrafter"/>
</dbReference>
<evidence type="ECO:0000313" key="5">
    <source>
        <dbReference type="Proteomes" id="UP000649617"/>
    </source>
</evidence>
<dbReference type="Pfam" id="PF08282">
    <property type="entry name" value="Hydrolase_3"/>
    <property type="match status" value="2"/>
</dbReference>
<dbReference type="PROSITE" id="PS01229">
    <property type="entry name" value="COF_2"/>
    <property type="match status" value="1"/>
</dbReference>
<protein>
    <submittedName>
        <fullName evidence="4">YBEY protein</fullName>
    </submittedName>
</protein>
<dbReference type="InterPro" id="IPR004843">
    <property type="entry name" value="Calcineurin-like_PHP"/>
</dbReference>
<gene>
    <name evidence="4" type="primary">YBEY</name>
    <name evidence="4" type="ORF">SPIL2461_LOCUS13024</name>
</gene>
<feature type="chain" id="PRO_5032951850" evidence="2">
    <location>
        <begin position="17"/>
        <end position="1325"/>
    </location>
</feature>
<dbReference type="InterPro" id="IPR036412">
    <property type="entry name" value="HAD-like_sf"/>
</dbReference>
<proteinExistence type="predicted"/>
<dbReference type="SUPFAM" id="SSF56784">
    <property type="entry name" value="HAD-like"/>
    <property type="match status" value="1"/>
</dbReference>
<keyword evidence="1" id="KW-0106">Calcium</keyword>
<dbReference type="Pfam" id="PF00149">
    <property type="entry name" value="Metallophos"/>
    <property type="match status" value="1"/>
</dbReference>
<dbReference type="InterPro" id="IPR023214">
    <property type="entry name" value="HAD_sf"/>
</dbReference>
<feature type="signal peptide" evidence="2">
    <location>
        <begin position="1"/>
        <end position="16"/>
    </location>
</feature>
<evidence type="ECO:0000256" key="1">
    <source>
        <dbReference type="ARBA" id="ARBA00022837"/>
    </source>
</evidence>
<keyword evidence="2" id="KW-0732">Signal</keyword>
<dbReference type="GO" id="GO:0005509">
    <property type="term" value="F:calcium ion binding"/>
    <property type="evidence" value="ECO:0007669"/>
    <property type="project" value="InterPro"/>
</dbReference>
<dbReference type="PANTHER" id="PTHR10000:SF8">
    <property type="entry name" value="HAD SUPERFAMILY HYDROLASE-LIKE, TYPE 3"/>
    <property type="match status" value="1"/>
</dbReference>
<name>A0A812SZH1_SYMPI</name>
<dbReference type="InterPro" id="IPR011992">
    <property type="entry name" value="EF-hand-dom_pair"/>
</dbReference>
<keyword evidence="5" id="KW-1185">Reference proteome</keyword>
<feature type="domain" description="EF-hand" evidence="3">
    <location>
        <begin position="800"/>
        <end position="835"/>
    </location>
</feature>
<dbReference type="InterPro" id="IPR002048">
    <property type="entry name" value="EF_hand_dom"/>
</dbReference>
<organism evidence="4 5">
    <name type="scientific">Symbiodinium pilosum</name>
    <name type="common">Dinoflagellate</name>
    <dbReference type="NCBI Taxonomy" id="2952"/>
    <lineage>
        <taxon>Eukaryota</taxon>
        <taxon>Sar</taxon>
        <taxon>Alveolata</taxon>
        <taxon>Dinophyceae</taxon>
        <taxon>Suessiales</taxon>
        <taxon>Symbiodiniaceae</taxon>
        <taxon>Symbiodinium</taxon>
    </lineage>
</organism>
<dbReference type="PROSITE" id="PS00018">
    <property type="entry name" value="EF_HAND_1"/>
    <property type="match status" value="1"/>
</dbReference>
<sequence length="1325" mass="145234">MARALVLSLVLALASAESLKDCIESKCRGCGGEQCQLCREDVNTVSACVSSCMDSLCRGCGGEQCQLCREDASHIETCCSEQGLESVTSQIDTCKAQPTTPCAGLYGAEGLRCAWEEDVKTCLETSCRGCGGEQCQLCREDAQRIDTCCTEHWHSVDPPQMCKDAKEDLEPKDPCDGLYGAEGLQCAWEQDAKSCVAEACKGCSGEQCTLCNQDVQRIANCCDEHYHSVDPPQMCKDSKEEAVTNCFDSKCRGCGGEQCQLCREDAKSECCTGAMRTPSCESSKVLRELGGHPDEVSALLQLDGQTLDSEAFLDIIFKGNPTEPALAKEPSAEPDSACALRVLQITDVYMLENFPSLKTLIAKKEAELKAKYGGGSRCISVLTGDFLAPYLLSSIDRGAGMVRMLNEVPIQYVTWGNHEADLSHEDVMCRVEEYQGVWINSNMQSHESFDKCHCQQDVEVIQIDRGGHTRRVGLVGVLSDEAALYKPSAFGGATIEDPWKTLAYYKEKLEKDQNCDLVLPLCHLYECQDEITCHNFDFPVILSGHDHHVVDRVISGTRLLKPGSDAHCAVQLDLVWERPGSPPRITAELLNVSSFAPDATLAASVREVYSTLDHLRYTEIVKVPSTFRPLSSVNSRGCCTTSARFLCTEIRNALNLDCVEGSPHCDCVLINGGNFRGERAYKETEHMSLEDLMSEMDESVEIVVAPVPGELLQFGLRDTWQNISGAWMQHDDQLEVDADGQVQKIAGKALDPAAMYRVGTSRRFGLQLLPKVKAYWEEKPSAKPHPESALPVHSLLLHYWAEKVWVRIWAFLDKDHNGRIDPEEIKALDRTGTGQLDHVDIMNAVKNVAHMETYEGEYTLTDLIMKVAGHHGQGTLTLVEINSRRRHRRQQLRGIKRREVRVPSELLPDAHIQDQQQERGPLAVFLELSEEEQRSFAEVSLMELAAYVCWRQAQAFASIERKAQDTAEDESGWELEDDWDMMDGGEKVESCWRSCDPSACWKACLAAAMPRRVIDPGVLRPFRCASLLALSLAWTMADIPCFRCRAVITDVDGTLMPFGTNAKISKKNQEALKVVRDLGLEVCVATGRIPGPWYDDLSAQVPFGPGVFANGALIIDSTRSSEPPKILASSTLPATAVAAVLGSTSGGRFRGLRVSVLAATIWEGSVRYVELAPEGPTWATELIKSAGEPEMVLLPSLSSLKEVFKFVIFTLPLEEGWAAMPDVVEALRGMWWTVQGYWDSKGLYCACTGVEKLLKLLGLSLDSALACGDAENDVEMLKMVGLGIAMGDGKPVARAAADVVVGPSTEDGVAEAIHVALGPSTPASG</sequence>
<dbReference type="PROSITE" id="PS50222">
    <property type="entry name" value="EF_HAND_2"/>
    <property type="match status" value="1"/>
</dbReference>
<dbReference type="InterPro" id="IPR029052">
    <property type="entry name" value="Metallo-depent_PP-like"/>
</dbReference>
<dbReference type="EMBL" id="CAJNIZ010027869">
    <property type="protein sequence ID" value="CAE7503119.1"/>
    <property type="molecule type" value="Genomic_DNA"/>
</dbReference>
<dbReference type="Proteomes" id="UP000649617">
    <property type="component" value="Unassembled WGS sequence"/>
</dbReference>
<dbReference type="GO" id="GO:0016791">
    <property type="term" value="F:phosphatase activity"/>
    <property type="evidence" value="ECO:0007669"/>
    <property type="project" value="TreeGrafter"/>
</dbReference>
<dbReference type="SUPFAM" id="SSF47473">
    <property type="entry name" value="EF-hand"/>
    <property type="match status" value="1"/>
</dbReference>
<dbReference type="Gene3D" id="3.60.21.10">
    <property type="match status" value="1"/>
</dbReference>
<dbReference type="InterPro" id="IPR018247">
    <property type="entry name" value="EF_Hand_1_Ca_BS"/>
</dbReference>
<dbReference type="OrthoDB" id="10252235at2759"/>
<evidence type="ECO:0000256" key="2">
    <source>
        <dbReference type="SAM" id="SignalP"/>
    </source>
</evidence>
<evidence type="ECO:0000259" key="3">
    <source>
        <dbReference type="PROSITE" id="PS50222"/>
    </source>
</evidence>
<reference evidence="4" key="1">
    <citation type="submission" date="2021-02" db="EMBL/GenBank/DDBJ databases">
        <authorList>
            <person name="Dougan E. K."/>
            <person name="Rhodes N."/>
            <person name="Thang M."/>
            <person name="Chan C."/>
        </authorList>
    </citation>
    <scope>NUCLEOTIDE SEQUENCE</scope>
</reference>
<accession>A0A812SZH1</accession>
<dbReference type="Gene3D" id="3.30.1240.10">
    <property type="match status" value="1"/>
</dbReference>
<dbReference type="SUPFAM" id="SSF56300">
    <property type="entry name" value="Metallo-dependent phosphatases"/>
    <property type="match status" value="1"/>
</dbReference>
<dbReference type="GO" id="GO:0005829">
    <property type="term" value="C:cytosol"/>
    <property type="evidence" value="ECO:0007669"/>
    <property type="project" value="TreeGrafter"/>
</dbReference>
<dbReference type="Gene3D" id="3.40.50.1000">
    <property type="entry name" value="HAD superfamily/HAD-like"/>
    <property type="match status" value="1"/>
</dbReference>
<dbReference type="PANTHER" id="PTHR10000">
    <property type="entry name" value="PHOSPHOSERINE PHOSPHATASE"/>
    <property type="match status" value="1"/>
</dbReference>
<evidence type="ECO:0000313" key="4">
    <source>
        <dbReference type="EMBL" id="CAE7503119.1"/>
    </source>
</evidence>
<comment type="caution">
    <text evidence="4">The sequence shown here is derived from an EMBL/GenBank/DDBJ whole genome shotgun (WGS) entry which is preliminary data.</text>
</comment>